<reference evidence="1 2" key="1">
    <citation type="submission" date="2024-01" db="EMBL/GenBank/DDBJ databases">
        <title>Genome assemblies of Stephania.</title>
        <authorList>
            <person name="Yang L."/>
        </authorList>
    </citation>
    <scope>NUCLEOTIDE SEQUENCE [LARGE SCALE GENOMIC DNA]</scope>
    <source>
        <strain evidence="1">YNDBR</strain>
        <tissue evidence="1">Leaf</tissue>
    </source>
</reference>
<name>A0AAP0IUS1_9MAGN</name>
<keyword evidence="2" id="KW-1185">Reference proteome</keyword>
<gene>
    <name evidence="1" type="ORF">Syun_018925</name>
</gene>
<evidence type="ECO:0000313" key="1">
    <source>
        <dbReference type="EMBL" id="KAK9121308.1"/>
    </source>
</evidence>
<dbReference type="AlphaFoldDB" id="A0AAP0IUS1"/>
<protein>
    <submittedName>
        <fullName evidence="1">Uncharacterized protein</fullName>
    </submittedName>
</protein>
<accession>A0AAP0IUS1</accession>
<comment type="caution">
    <text evidence="1">The sequence shown here is derived from an EMBL/GenBank/DDBJ whole genome shotgun (WGS) entry which is preliminary data.</text>
</comment>
<organism evidence="1 2">
    <name type="scientific">Stephania yunnanensis</name>
    <dbReference type="NCBI Taxonomy" id="152371"/>
    <lineage>
        <taxon>Eukaryota</taxon>
        <taxon>Viridiplantae</taxon>
        <taxon>Streptophyta</taxon>
        <taxon>Embryophyta</taxon>
        <taxon>Tracheophyta</taxon>
        <taxon>Spermatophyta</taxon>
        <taxon>Magnoliopsida</taxon>
        <taxon>Ranunculales</taxon>
        <taxon>Menispermaceae</taxon>
        <taxon>Menispermoideae</taxon>
        <taxon>Cissampelideae</taxon>
        <taxon>Stephania</taxon>
    </lineage>
</organism>
<proteinExistence type="predicted"/>
<evidence type="ECO:0000313" key="2">
    <source>
        <dbReference type="Proteomes" id="UP001420932"/>
    </source>
</evidence>
<dbReference type="Proteomes" id="UP001420932">
    <property type="component" value="Unassembled WGS sequence"/>
</dbReference>
<sequence>MCALDWISDPVSGHCLCHQPSDGTYATLAYLYDEPTNFGAVYASYGENTMRLLSCAPTLSLIITSTALQSIHIDATAVLNQTSASPNNETDMMLDLICFGVAKTS</sequence>
<dbReference type="EMBL" id="JBBNAF010000008">
    <property type="protein sequence ID" value="KAK9121308.1"/>
    <property type="molecule type" value="Genomic_DNA"/>
</dbReference>